<dbReference type="Gene3D" id="3.30.420.340">
    <property type="entry name" value="UvrC, RNAse H endonuclease domain"/>
    <property type="match status" value="1"/>
</dbReference>
<organism evidence="9 10">
    <name type="scientific">Candidatus Buchananbacteria bacterium RBG_13_39_9</name>
    <dbReference type="NCBI Taxonomy" id="1797531"/>
    <lineage>
        <taxon>Bacteria</taxon>
        <taxon>Candidatus Buchananiibacteriota</taxon>
    </lineage>
</organism>
<keyword evidence="3" id="KW-0228">DNA excision</keyword>
<gene>
    <name evidence="9" type="ORF">A2Y67_03420</name>
</gene>
<dbReference type="Proteomes" id="UP000176260">
    <property type="component" value="Unassembled WGS sequence"/>
</dbReference>
<dbReference type="Pfam" id="PF22920">
    <property type="entry name" value="UvrC_RNaseH"/>
    <property type="match status" value="1"/>
</dbReference>
<dbReference type="InterPro" id="IPR036876">
    <property type="entry name" value="UVR_dom_sf"/>
</dbReference>
<evidence type="ECO:0000259" key="7">
    <source>
        <dbReference type="PROSITE" id="PS50164"/>
    </source>
</evidence>
<feature type="domain" description="GIY-YIG" evidence="7">
    <location>
        <begin position="12"/>
        <end position="90"/>
    </location>
</feature>
<dbReference type="FunFam" id="3.40.1440.10:FF:000001">
    <property type="entry name" value="UvrABC system protein C"/>
    <property type="match status" value="1"/>
</dbReference>
<keyword evidence="1" id="KW-0963">Cytoplasm</keyword>
<dbReference type="InterPro" id="IPR004791">
    <property type="entry name" value="UvrC"/>
</dbReference>
<dbReference type="Pfam" id="PF08459">
    <property type="entry name" value="UvrC_RNaseH_dom"/>
    <property type="match status" value="1"/>
</dbReference>
<dbReference type="GO" id="GO:0006289">
    <property type="term" value="P:nucleotide-excision repair"/>
    <property type="evidence" value="ECO:0007669"/>
    <property type="project" value="InterPro"/>
</dbReference>
<evidence type="ECO:0000313" key="9">
    <source>
        <dbReference type="EMBL" id="OGY43010.1"/>
    </source>
</evidence>
<feature type="domain" description="UVR" evidence="6">
    <location>
        <begin position="194"/>
        <end position="229"/>
    </location>
</feature>
<evidence type="ECO:0000256" key="4">
    <source>
        <dbReference type="ARBA" id="ARBA00022881"/>
    </source>
</evidence>
<evidence type="ECO:0000256" key="2">
    <source>
        <dbReference type="ARBA" id="ARBA00022763"/>
    </source>
</evidence>
<dbReference type="PANTHER" id="PTHR30562">
    <property type="entry name" value="UVRC/OXIDOREDUCTASE"/>
    <property type="match status" value="1"/>
</dbReference>
<evidence type="ECO:0000313" key="10">
    <source>
        <dbReference type="Proteomes" id="UP000176260"/>
    </source>
</evidence>
<dbReference type="GO" id="GO:0009380">
    <property type="term" value="C:excinuclease repair complex"/>
    <property type="evidence" value="ECO:0007669"/>
    <property type="project" value="InterPro"/>
</dbReference>
<dbReference type="EMBL" id="MHIA01000002">
    <property type="protein sequence ID" value="OGY43010.1"/>
    <property type="molecule type" value="Genomic_DNA"/>
</dbReference>
<proteinExistence type="predicted"/>
<dbReference type="PROSITE" id="PS50151">
    <property type="entry name" value="UVR"/>
    <property type="match status" value="1"/>
</dbReference>
<keyword evidence="5" id="KW-0234">DNA repair</keyword>
<dbReference type="Pfam" id="PF01541">
    <property type="entry name" value="GIY-YIG"/>
    <property type="match status" value="1"/>
</dbReference>
<dbReference type="AlphaFoldDB" id="A0A1G1XTT4"/>
<reference evidence="9 10" key="1">
    <citation type="journal article" date="2016" name="Nat. Commun.">
        <title>Thousands of microbial genomes shed light on interconnected biogeochemical processes in an aquifer system.</title>
        <authorList>
            <person name="Anantharaman K."/>
            <person name="Brown C.T."/>
            <person name="Hug L.A."/>
            <person name="Sharon I."/>
            <person name="Castelle C.J."/>
            <person name="Probst A.J."/>
            <person name="Thomas B.C."/>
            <person name="Singh A."/>
            <person name="Wilkins M.J."/>
            <person name="Karaoz U."/>
            <person name="Brodie E.L."/>
            <person name="Williams K.H."/>
            <person name="Hubbard S.S."/>
            <person name="Banfield J.F."/>
        </authorList>
    </citation>
    <scope>NUCLEOTIDE SEQUENCE [LARGE SCALE GENOMIC DNA]</scope>
</reference>
<dbReference type="PROSITE" id="PS50164">
    <property type="entry name" value="GIY_YIG"/>
    <property type="match status" value="1"/>
</dbReference>
<evidence type="ECO:0000259" key="8">
    <source>
        <dbReference type="PROSITE" id="PS50165"/>
    </source>
</evidence>
<dbReference type="InterPro" id="IPR038476">
    <property type="entry name" value="UvrC_RNase_H_dom_sf"/>
</dbReference>
<dbReference type="InterPro" id="IPR035901">
    <property type="entry name" value="GIY-YIG_endonuc_sf"/>
</dbReference>
<dbReference type="CDD" id="cd10434">
    <property type="entry name" value="GIY-YIG_UvrC_Cho"/>
    <property type="match status" value="1"/>
</dbReference>
<dbReference type="SMART" id="SM00465">
    <property type="entry name" value="GIYc"/>
    <property type="match status" value="1"/>
</dbReference>
<dbReference type="Pfam" id="PF02151">
    <property type="entry name" value="UVR"/>
    <property type="match status" value="1"/>
</dbReference>
<accession>A0A1G1XTT4</accession>
<dbReference type="PANTHER" id="PTHR30562:SF1">
    <property type="entry name" value="UVRABC SYSTEM PROTEIN C"/>
    <property type="match status" value="1"/>
</dbReference>
<dbReference type="PROSITE" id="PS50165">
    <property type="entry name" value="UVRC"/>
    <property type="match status" value="1"/>
</dbReference>
<name>A0A1G1XTT4_9BACT</name>
<sequence length="548" mass="63800">MQRSKTLKNFPHKPGCYLYKDKSNQVIYIGKAKDLQKRISQYFQKKELDPKTKLLVSKIADVEFITTNNEVEALLLEQSLIHQYQPKYNIDLRGDIRYAYIKVTNEKFPRLITSRKIEKHGKYYGPYTEGSARRMILKTLGDIFKIRTCSQMPKKVCLQYHIGRCSGPCQGFITEADYLANIKNAERLLKGETREILNDITRRMKESSAKQQYELAKNYRDQIVAVKLIEERQKIDVPKNFDQDILNWLVVGNKIYFQLFNIDKGVITSRHKFEFQNYLGVVEDFIKQYYSINFIPREIIIPSKLEEQDLIVKYLQETKAKKFTVSYMPRVDLTVPQKGEKAELLKLVKNNLEITLGLEPGILDLQQKLGLSVLPKVIEFFDISTLQGKYNVGAMIQMVNGRFNKNEYRKFKIRWPSFASASAKATADKKASEGKKDLTEQQNDTAMMFEIVLRRYYRLVKEKGKMPDLIVIDGGKGQLNAAIKALAELKLNLNICSLAKREEEIYLPHKESPLKLDQKQAGIKLLIKGRDEDHRFVIRYHRSLRKLK</sequence>
<evidence type="ECO:0000256" key="1">
    <source>
        <dbReference type="ARBA" id="ARBA00022490"/>
    </source>
</evidence>
<keyword evidence="4" id="KW-0267">Excision nuclease</keyword>
<protein>
    <submittedName>
        <fullName evidence="9">Excinuclease ABC subunit C</fullName>
    </submittedName>
</protein>
<dbReference type="NCBIfam" id="TIGR00194">
    <property type="entry name" value="uvrC"/>
    <property type="match status" value="1"/>
</dbReference>
<dbReference type="Gene3D" id="3.40.1440.10">
    <property type="entry name" value="GIY-YIG endonuclease"/>
    <property type="match status" value="1"/>
</dbReference>
<comment type="caution">
    <text evidence="9">The sequence shown here is derived from an EMBL/GenBank/DDBJ whole genome shotgun (WGS) entry which is preliminary data.</text>
</comment>
<evidence type="ECO:0000256" key="3">
    <source>
        <dbReference type="ARBA" id="ARBA00022769"/>
    </source>
</evidence>
<dbReference type="SUPFAM" id="SSF82771">
    <property type="entry name" value="GIY-YIG endonuclease"/>
    <property type="match status" value="1"/>
</dbReference>
<dbReference type="InterPro" id="IPR000305">
    <property type="entry name" value="GIY-YIG_endonuc"/>
</dbReference>
<evidence type="ECO:0000259" key="6">
    <source>
        <dbReference type="PROSITE" id="PS50151"/>
    </source>
</evidence>
<keyword evidence="2" id="KW-0227">DNA damage</keyword>
<dbReference type="InterPro" id="IPR050066">
    <property type="entry name" value="UvrABC_protein_C"/>
</dbReference>
<dbReference type="InterPro" id="IPR001162">
    <property type="entry name" value="UvrC_RNase_H_dom"/>
</dbReference>
<dbReference type="InterPro" id="IPR001943">
    <property type="entry name" value="UVR_dom"/>
</dbReference>
<dbReference type="InterPro" id="IPR047296">
    <property type="entry name" value="GIY-YIG_UvrC_Cho"/>
</dbReference>
<feature type="domain" description="UvrC family homology region profile" evidence="8">
    <location>
        <begin position="250"/>
        <end position="486"/>
    </location>
</feature>
<dbReference type="GO" id="GO:0009381">
    <property type="term" value="F:excinuclease ABC activity"/>
    <property type="evidence" value="ECO:0007669"/>
    <property type="project" value="InterPro"/>
</dbReference>
<dbReference type="SUPFAM" id="SSF46600">
    <property type="entry name" value="C-terminal UvrC-binding domain of UvrB"/>
    <property type="match status" value="1"/>
</dbReference>
<evidence type="ECO:0000256" key="5">
    <source>
        <dbReference type="ARBA" id="ARBA00023204"/>
    </source>
</evidence>